<feature type="non-terminal residue" evidence="1">
    <location>
        <position position="1"/>
    </location>
</feature>
<dbReference type="EMBL" id="CAJOAX010048366">
    <property type="protein sequence ID" value="CAF4305019.1"/>
    <property type="molecule type" value="Genomic_DNA"/>
</dbReference>
<dbReference type="Proteomes" id="UP000663823">
    <property type="component" value="Unassembled WGS sequence"/>
</dbReference>
<gene>
    <name evidence="1" type="ORF">OTI717_LOCUS42168</name>
</gene>
<proteinExistence type="predicted"/>
<evidence type="ECO:0000313" key="2">
    <source>
        <dbReference type="Proteomes" id="UP000663823"/>
    </source>
</evidence>
<accession>A0A820I5A0</accession>
<name>A0A820I5A0_9BILA</name>
<sequence>LGKYSEKSIISTLFKSWDIIKSKSSSLCA</sequence>
<comment type="caution">
    <text evidence="1">The sequence shown here is derived from an EMBL/GenBank/DDBJ whole genome shotgun (WGS) entry which is preliminary data.</text>
</comment>
<organism evidence="1 2">
    <name type="scientific">Rotaria sordida</name>
    <dbReference type="NCBI Taxonomy" id="392033"/>
    <lineage>
        <taxon>Eukaryota</taxon>
        <taxon>Metazoa</taxon>
        <taxon>Spiralia</taxon>
        <taxon>Gnathifera</taxon>
        <taxon>Rotifera</taxon>
        <taxon>Eurotatoria</taxon>
        <taxon>Bdelloidea</taxon>
        <taxon>Philodinida</taxon>
        <taxon>Philodinidae</taxon>
        <taxon>Rotaria</taxon>
    </lineage>
</organism>
<dbReference type="AlphaFoldDB" id="A0A820I5A0"/>
<reference evidence="1" key="1">
    <citation type="submission" date="2021-02" db="EMBL/GenBank/DDBJ databases">
        <authorList>
            <person name="Nowell W R."/>
        </authorList>
    </citation>
    <scope>NUCLEOTIDE SEQUENCE</scope>
</reference>
<protein>
    <submittedName>
        <fullName evidence="1">Uncharacterized protein</fullName>
    </submittedName>
</protein>
<evidence type="ECO:0000313" key="1">
    <source>
        <dbReference type="EMBL" id="CAF4305019.1"/>
    </source>
</evidence>